<keyword evidence="2" id="KW-1185">Reference proteome</keyword>
<accession>A0A158L782</accession>
<dbReference type="Proteomes" id="UP000054925">
    <property type="component" value="Unassembled WGS sequence"/>
</dbReference>
<gene>
    <name evidence="1" type="ORF">AWB67_07659</name>
</gene>
<protein>
    <submittedName>
        <fullName evidence="1">Uncharacterized protein</fullName>
    </submittedName>
</protein>
<name>A0A158L782_9BURK</name>
<evidence type="ECO:0000313" key="2">
    <source>
        <dbReference type="Proteomes" id="UP000054925"/>
    </source>
</evidence>
<organism evidence="1 2">
    <name type="scientific">Caballeronia terrestris</name>
    <dbReference type="NCBI Taxonomy" id="1226301"/>
    <lineage>
        <taxon>Bacteria</taxon>
        <taxon>Pseudomonadati</taxon>
        <taxon>Pseudomonadota</taxon>
        <taxon>Betaproteobacteria</taxon>
        <taxon>Burkholderiales</taxon>
        <taxon>Burkholderiaceae</taxon>
        <taxon>Caballeronia</taxon>
    </lineage>
</organism>
<dbReference type="AlphaFoldDB" id="A0A158L782"/>
<sequence>MLFDITTLPRDGSAKLFHIACGFESHPGFRLVGCEVDRARHPSGSSRCDTSTGRRAEMESHVMRYSSDTDVILRGIGYRFHLLSGARESDAT</sequence>
<comment type="caution">
    <text evidence="1">The sequence shown here is derived from an EMBL/GenBank/DDBJ whole genome shotgun (WGS) entry which is preliminary data.</text>
</comment>
<evidence type="ECO:0000313" key="1">
    <source>
        <dbReference type="EMBL" id="SAL88781.1"/>
    </source>
</evidence>
<proteinExistence type="predicted"/>
<reference evidence="1" key="1">
    <citation type="submission" date="2016-01" db="EMBL/GenBank/DDBJ databases">
        <authorList>
            <person name="Peeters C."/>
        </authorList>
    </citation>
    <scope>NUCLEOTIDE SEQUENCE [LARGE SCALE GENOMIC DNA]</scope>
    <source>
        <strain evidence="1">LMG 22937</strain>
    </source>
</reference>
<dbReference type="EMBL" id="FCOL02000575">
    <property type="protein sequence ID" value="SAL88781.1"/>
    <property type="molecule type" value="Genomic_DNA"/>
</dbReference>